<dbReference type="RefSeq" id="WP_006626605.1">
    <property type="nucleotide sequence ID" value="NZ_ADFR01000002.1"/>
</dbReference>
<dbReference type="SUPFAM" id="SSF54909">
    <property type="entry name" value="Dimeric alpha+beta barrel"/>
    <property type="match status" value="1"/>
</dbReference>
<dbReference type="Proteomes" id="UP000005017">
    <property type="component" value="Unassembled WGS sequence"/>
</dbReference>
<evidence type="ECO:0000313" key="3">
    <source>
        <dbReference type="Proteomes" id="UP000005017"/>
    </source>
</evidence>
<comment type="caution">
    <text evidence="2">The sequence shown here is derived from an EMBL/GenBank/DDBJ whole genome shotgun (WGS) entry which is preliminary data.</text>
</comment>
<dbReference type="PANTHER" id="PTHR30154">
    <property type="entry name" value="LEUCINE-RESPONSIVE REGULATORY PROTEIN"/>
    <property type="match status" value="1"/>
</dbReference>
<organism evidence="2 3">
    <name type="scientific">Bulleidia extructa W1219</name>
    <dbReference type="NCBI Taxonomy" id="679192"/>
    <lineage>
        <taxon>Bacteria</taxon>
        <taxon>Bacillati</taxon>
        <taxon>Bacillota</taxon>
        <taxon>Erysipelotrichia</taxon>
        <taxon>Erysipelotrichales</taxon>
        <taxon>Erysipelotrichaceae</taxon>
        <taxon>Bulleidia</taxon>
    </lineage>
</organism>
<protein>
    <submittedName>
        <fullName evidence="2">Transcriptional regulator, AsnC family</fullName>
    </submittedName>
</protein>
<name>D2MMI4_9FIRM</name>
<reference evidence="3" key="1">
    <citation type="submission" date="2009-12" db="EMBL/GenBank/DDBJ databases">
        <title>Sequence of Clostridiales genomosp. BVAB3 str. UPII9-5.</title>
        <authorList>
            <person name="Madupu R."/>
            <person name="Durkin A.S."/>
            <person name="Torralba M."/>
            <person name="Methe B."/>
            <person name="Sutton G.G."/>
            <person name="Strausberg R.L."/>
            <person name="Nelson K.E."/>
        </authorList>
    </citation>
    <scope>NUCLEOTIDE SEQUENCE [LARGE SCALE GENOMIC DNA]</scope>
    <source>
        <strain evidence="3">W1219</strain>
    </source>
</reference>
<dbReference type="Gene3D" id="3.30.70.920">
    <property type="match status" value="1"/>
</dbReference>
<dbReference type="InterPro" id="IPR011008">
    <property type="entry name" value="Dimeric_a/b-barrel"/>
</dbReference>
<dbReference type="InterPro" id="IPR036388">
    <property type="entry name" value="WH-like_DNA-bd_sf"/>
</dbReference>
<feature type="domain" description="Transcription regulator AsnC/Lrp ligand binding" evidence="1">
    <location>
        <begin position="68"/>
        <end position="140"/>
    </location>
</feature>
<dbReference type="InterPro" id="IPR019888">
    <property type="entry name" value="Tscrpt_reg_AsnC-like"/>
</dbReference>
<dbReference type="GO" id="GO:0005829">
    <property type="term" value="C:cytosol"/>
    <property type="evidence" value="ECO:0007669"/>
    <property type="project" value="TreeGrafter"/>
</dbReference>
<evidence type="ECO:0000313" key="2">
    <source>
        <dbReference type="EMBL" id="EFC06260.1"/>
    </source>
</evidence>
<dbReference type="STRING" id="679192.HMPREF9013_0963"/>
<dbReference type="SUPFAM" id="SSF46785">
    <property type="entry name" value="Winged helix' DNA-binding domain"/>
    <property type="match status" value="1"/>
</dbReference>
<sequence length="164" mass="18448">MMDENKVLELLIQNPRAEITFLADVLGESEETIEQAKKKLEDEKIICGYHTIVNWDHTNLEHIDAMIGVSAKPQNNTGYDKIAEKIARYPEVSSIFLMSGNFEFLVNVNGKTMREVAEFVGSKLAPIEGVAATVTMFTMKKYKVNGILMDLPKQKEDNRLPISA</sequence>
<dbReference type="GO" id="GO:0043565">
    <property type="term" value="F:sequence-specific DNA binding"/>
    <property type="evidence" value="ECO:0007669"/>
    <property type="project" value="TreeGrafter"/>
</dbReference>
<dbReference type="SMART" id="SM00344">
    <property type="entry name" value="HTH_ASNC"/>
    <property type="match status" value="1"/>
</dbReference>
<accession>D2MMI4</accession>
<dbReference type="Gene3D" id="1.10.10.10">
    <property type="entry name" value="Winged helix-like DNA-binding domain superfamily/Winged helix DNA-binding domain"/>
    <property type="match status" value="1"/>
</dbReference>
<proteinExistence type="predicted"/>
<dbReference type="InterPro" id="IPR036390">
    <property type="entry name" value="WH_DNA-bd_sf"/>
</dbReference>
<dbReference type="Pfam" id="PF01037">
    <property type="entry name" value="AsnC_trans_reg"/>
    <property type="match status" value="1"/>
</dbReference>
<evidence type="ECO:0000259" key="1">
    <source>
        <dbReference type="Pfam" id="PF01037"/>
    </source>
</evidence>
<dbReference type="InterPro" id="IPR019887">
    <property type="entry name" value="Tscrpt_reg_AsnC/Lrp_C"/>
</dbReference>
<dbReference type="PANTHER" id="PTHR30154:SF34">
    <property type="entry name" value="TRANSCRIPTIONAL REGULATOR AZLB"/>
    <property type="match status" value="1"/>
</dbReference>
<dbReference type="AlphaFoldDB" id="D2MMI4"/>
<dbReference type="eggNOG" id="COG1522">
    <property type="taxonomic scope" value="Bacteria"/>
</dbReference>
<dbReference type="EMBL" id="ADFR01000002">
    <property type="protein sequence ID" value="EFC06260.1"/>
    <property type="molecule type" value="Genomic_DNA"/>
</dbReference>
<keyword evidence="3" id="KW-1185">Reference proteome</keyword>
<gene>
    <name evidence="2" type="ORF">HMPREF9013_0963</name>
</gene>
<dbReference type="GO" id="GO:0043200">
    <property type="term" value="P:response to amino acid"/>
    <property type="evidence" value="ECO:0007669"/>
    <property type="project" value="TreeGrafter"/>
</dbReference>